<dbReference type="EMBL" id="DS268409">
    <property type="protein sequence ID" value="EFO95579.1"/>
    <property type="molecule type" value="Genomic_DNA"/>
</dbReference>
<keyword evidence="3" id="KW-1185">Reference proteome</keyword>
<dbReference type="Pfam" id="PF07735">
    <property type="entry name" value="FBA_2"/>
    <property type="match status" value="1"/>
</dbReference>
<sequence>MRVSRVSQFFAIFTREFEKCDHLQEREMKERENASICENENILAFTPNKKIKCEYCVCEKCEISRARRALLIACRNTKRFLVFKKQGLLHLPVSLMYLVLPHLPNTSIVCNPTFYSNYPFPPSIPPTEKLAMSLSKFPILKLPVLALNEVLKLLTPFEIIFLSFCSKRTKSICQSIRLVPRRNADSSLGIWFKAIDEIYFQFSFSKFERWAIVLKKRPEPKNTKENRCWSIFTRGLMKLFRSRKSSWKNIAKPIENIYFPYWKTSVIEKEYDLRGDGRFSYTCHLLHVYTSENLLSASKKLADYISEILHEKVYFLTLKQDLYSREENEAIVDLYCQQPIGCFELTWDTSNDPPKNDVLTSILKKQNATRTLDLRINPSSDFTFDFEQFKNSLYSMRIWFSHWITFEQVLEMNTEHLFLTKSNFLQEDFKLIIDEWRDGWNPNWKVLMIEFDEDIDIDECVDGEYINLQPEDWKRKSVIYRNAPIQLNRFEGSIEKSWGTVIRTGYHILRRDAIIASIGIETGRFGWFHIQSDNEDPEVQMMSHYRAFGLE</sequence>
<dbReference type="Proteomes" id="UP000008281">
    <property type="component" value="Unassembled WGS sequence"/>
</dbReference>
<dbReference type="PROSITE" id="PS50181">
    <property type="entry name" value="FBOX"/>
    <property type="match status" value="1"/>
</dbReference>
<evidence type="ECO:0000313" key="3">
    <source>
        <dbReference type="Proteomes" id="UP000008281"/>
    </source>
</evidence>
<dbReference type="PANTHER" id="PTHR21503">
    <property type="entry name" value="F-BOX-CONTAINING HYPOTHETICAL PROTEIN C.ELEGANS"/>
    <property type="match status" value="1"/>
</dbReference>
<dbReference type="FunCoup" id="E3LIQ6">
    <property type="interactions" value="1129"/>
</dbReference>
<dbReference type="OrthoDB" id="5911164at2759"/>
<evidence type="ECO:0000313" key="2">
    <source>
        <dbReference type="EMBL" id="EFO95579.1"/>
    </source>
</evidence>
<dbReference type="InParanoid" id="E3LIQ6"/>
<dbReference type="Pfam" id="PF00646">
    <property type="entry name" value="F-box"/>
    <property type="match status" value="1"/>
</dbReference>
<organism evidence="3">
    <name type="scientific">Caenorhabditis remanei</name>
    <name type="common">Caenorhabditis vulgaris</name>
    <dbReference type="NCBI Taxonomy" id="31234"/>
    <lineage>
        <taxon>Eukaryota</taxon>
        <taxon>Metazoa</taxon>
        <taxon>Ecdysozoa</taxon>
        <taxon>Nematoda</taxon>
        <taxon>Chromadorea</taxon>
        <taxon>Rhabditida</taxon>
        <taxon>Rhabditina</taxon>
        <taxon>Rhabditomorpha</taxon>
        <taxon>Rhabditoidea</taxon>
        <taxon>Rhabditidae</taxon>
        <taxon>Peloderinae</taxon>
        <taxon>Caenorhabditis</taxon>
    </lineage>
</organism>
<dbReference type="PANTHER" id="PTHR21503:SF31">
    <property type="entry name" value="F-BOX DOMAIN-CONTAINING PROTEIN"/>
    <property type="match status" value="1"/>
</dbReference>
<dbReference type="eggNOG" id="ENOG502TH5M">
    <property type="taxonomic scope" value="Eukaryota"/>
</dbReference>
<dbReference type="InterPro" id="IPR001810">
    <property type="entry name" value="F-box_dom"/>
</dbReference>
<dbReference type="AlphaFoldDB" id="E3LIQ6"/>
<protein>
    <recommendedName>
        <fullName evidence="1">F-box domain-containing protein</fullName>
    </recommendedName>
</protein>
<evidence type="ECO:0000259" key="1">
    <source>
        <dbReference type="PROSITE" id="PS50181"/>
    </source>
</evidence>
<accession>E3LIQ6</accession>
<feature type="domain" description="F-box" evidence="1">
    <location>
        <begin position="136"/>
        <end position="182"/>
    </location>
</feature>
<name>E3LIQ6_CAERE</name>
<dbReference type="InterPro" id="IPR012885">
    <property type="entry name" value="F-box_Sdz-33"/>
</dbReference>
<reference evidence="2" key="1">
    <citation type="submission" date="2007-07" db="EMBL/GenBank/DDBJ databases">
        <title>PCAP assembly of the Caenorhabditis remanei genome.</title>
        <authorList>
            <consortium name="The Caenorhabditis remanei Sequencing Consortium"/>
            <person name="Wilson R.K."/>
        </authorList>
    </citation>
    <scope>NUCLEOTIDE SEQUENCE [LARGE SCALE GENOMIC DNA]</scope>
    <source>
        <strain evidence="2">PB4641</strain>
    </source>
</reference>
<gene>
    <name evidence="2" type="ORF">CRE_09411</name>
</gene>
<proteinExistence type="predicted"/>
<dbReference type="HOGENOM" id="CLU_036540_0_0_1"/>